<name>A0A2V0NYL4_9CHLO</name>
<dbReference type="Proteomes" id="UP000247498">
    <property type="component" value="Unassembled WGS sequence"/>
</dbReference>
<organism evidence="2 3">
    <name type="scientific">Raphidocelis subcapitata</name>
    <dbReference type="NCBI Taxonomy" id="307507"/>
    <lineage>
        <taxon>Eukaryota</taxon>
        <taxon>Viridiplantae</taxon>
        <taxon>Chlorophyta</taxon>
        <taxon>core chlorophytes</taxon>
        <taxon>Chlorophyceae</taxon>
        <taxon>CS clade</taxon>
        <taxon>Sphaeropleales</taxon>
        <taxon>Selenastraceae</taxon>
        <taxon>Raphidocelis</taxon>
    </lineage>
</organism>
<feature type="region of interest" description="Disordered" evidence="1">
    <location>
        <begin position="114"/>
        <end position="173"/>
    </location>
</feature>
<dbReference type="OrthoDB" id="534958at2759"/>
<feature type="compositionally biased region" description="Acidic residues" evidence="1">
    <location>
        <begin position="749"/>
        <end position="758"/>
    </location>
</feature>
<keyword evidence="3" id="KW-1185">Reference proteome</keyword>
<reference evidence="2 3" key="1">
    <citation type="journal article" date="2018" name="Sci. Rep.">
        <title>Raphidocelis subcapitata (=Pseudokirchneriella subcapitata) provides an insight into genome evolution and environmental adaptations in the Sphaeropleales.</title>
        <authorList>
            <person name="Suzuki S."/>
            <person name="Yamaguchi H."/>
            <person name="Nakajima N."/>
            <person name="Kawachi M."/>
        </authorList>
    </citation>
    <scope>NUCLEOTIDE SEQUENCE [LARGE SCALE GENOMIC DNA]</scope>
    <source>
        <strain evidence="2 3">NIES-35</strain>
    </source>
</reference>
<feature type="compositionally biased region" description="Low complexity" evidence="1">
    <location>
        <begin position="359"/>
        <end position="370"/>
    </location>
</feature>
<feature type="compositionally biased region" description="Low complexity" evidence="1">
    <location>
        <begin position="633"/>
        <end position="656"/>
    </location>
</feature>
<feature type="region of interest" description="Disordered" evidence="1">
    <location>
        <begin position="613"/>
        <end position="680"/>
    </location>
</feature>
<evidence type="ECO:0000313" key="2">
    <source>
        <dbReference type="EMBL" id="GBF90680.1"/>
    </source>
</evidence>
<feature type="compositionally biased region" description="Gly residues" evidence="1">
    <location>
        <begin position="622"/>
        <end position="632"/>
    </location>
</feature>
<gene>
    <name evidence="2" type="ORF">Rsub_02979</name>
</gene>
<proteinExistence type="predicted"/>
<sequence length="856" mass="86134">MLGNTDAIRAMLREQKRECSALHAHPLYRAFRREALRHERAVARDDEDGAATPPAFDDLDAEALTRLFAVVHSAAAAGNKQPLGVWAEFGKPYAPCGTIIEPSGKLPRLNIDAMGGSSKHRRPPVRKSTSLVPDGPSIFRRPLRHFTAGHGASGPGTGGSEAARQQAASRDAGQLLKHKAAMQFTTLDRTEASFPAAPLRQSDARRLAVRARPNAYFSASAADADAADPAGAYGHIDPPRKPLPGGELLQRHKAAAGGGGSGGGGGRGGGAHLFGGSGAGAFFITQRGTVGVGAAATNSASGPGISQGELSAASVASAAGAPAPKRAPAGTAGSSAAGGPAPTAARGLRISVAAEPAGACDQRAAASQAAADDEEPPEMPPLTEPTRAEAGPHNPVPQWHNSYRRARQAGRSKLQRDLWARCRRRTAFRSSPALAGGLTGRVMADLEAAGGRLAPGWVPGTVPESPFNRADRAARQRQRRVEVRAASTCRALKREEVALLEHFYSSLCGLVERQRISDPLSLVIVHKTKELLEDGAFLHRPLLQRLLDAVSAFVHECGLTRHNRFAAPLLVFVRKCVGVGPEDFAAMVEAARLGTVLYADGCAAAAGAGGGGGAAAEAEPSGGSGLGGGGPLQEGRAAGKAAPPAADTAGDAAGARPQLAGAHAPSNANKPSRMPSMAGAPGIGRSGSLAAAAAAAGVAPIDVALAVASREIGEAIATARSAQSAASGRRVPGVARSSTPQTKAGAEGGDGDGGDGDGDGGGGGPAAAGAAVDQGAVGGAAVGERPWDSEAAVNGAAAAEEALPDLGLTDEPCSGRPSRRPRGPQVAREAGWEVARAPPREDDGDGGGGPAAAAVS</sequence>
<feature type="region of interest" description="Disordered" evidence="1">
    <location>
        <begin position="359"/>
        <end position="400"/>
    </location>
</feature>
<evidence type="ECO:0000313" key="3">
    <source>
        <dbReference type="Proteomes" id="UP000247498"/>
    </source>
</evidence>
<dbReference type="InParanoid" id="A0A2V0NYL4"/>
<feature type="compositionally biased region" description="Low complexity" evidence="1">
    <location>
        <begin position="790"/>
        <end position="801"/>
    </location>
</feature>
<accession>A0A2V0NYL4</accession>
<comment type="caution">
    <text evidence="2">The sequence shown here is derived from an EMBL/GenBank/DDBJ whole genome shotgun (WGS) entry which is preliminary data.</text>
</comment>
<feature type="region of interest" description="Disordered" evidence="1">
    <location>
        <begin position="321"/>
        <end position="343"/>
    </location>
</feature>
<feature type="region of interest" description="Disordered" evidence="1">
    <location>
        <begin position="719"/>
        <end position="856"/>
    </location>
</feature>
<protein>
    <submittedName>
        <fullName evidence="2">Uncharacterized protein</fullName>
    </submittedName>
</protein>
<dbReference type="AlphaFoldDB" id="A0A2V0NYL4"/>
<evidence type="ECO:0000256" key="1">
    <source>
        <dbReference type="SAM" id="MobiDB-lite"/>
    </source>
</evidence>
<dbReference type="EMBL" id="BDRX01000019">
    <property type="protein sequence ID" value="GBF90680.1"/>
    <property type="molecule type" value="Genomic_DNA"/>
</dbReference>
<feature type="compositionally biased region" description="Low complexity" evidence="1">
    <location>
        <begin position="719"/>
        <end position="730"/>
    </location>
</feature>